<reference evidence="2 3" key="1">
    <citation type="journal article" date="2015" name="Nature">
        <title>rRNA introns, odd ribosomes, and small enigmatic genomes across a large radiation of phyla.</title>
        <authorList>
            <person name="Brown C.T."/>
            <person name="Hug L.A."/>
            <person name="Thomas B.C."/>
            <person name="Sharon I."/>
            <person name="Castelle C.J."/>
            <person name="Singh A."/>
            <person name="Wilkins M.J."/>
            <person name="Williams K.H."/>
            <person name="Banfield J.F."/>
        </authorList>
    </citation>
    <scope>NUCLEOTIDE SEQUENCE [LARGE SCALE GENOMIC DNA]</scope>
</reference>
<accession>A0A0G0Q5Q4</accession>
<gene>
    <name evidence="2" type="ORF">UT23_C0020G0004</name>
</gene>
<feature type="transmembrane region" description="Helical" evidence="1">
    <location>
        <begin position="68"/>
        <end position="87"/>
    </location>
</feature>
<comment type="caution">
    <text evidence="2">The sequence shown here is derived from an EMBL/GenBank/DDBJ whole genome shotgun (WGS) entry which is preliminary data.</text>
</comment>
<organism evidence="2 3">
    <name type="scientific">Candidatus Woesebacteria bacterium GW2011_GWA1_39_12</name>
    <dbReference type="NCBI Taxonomy" id="1618549"/>
    <lineage>
        <taxon>Bacteria</taxon>
        <taxon>Candidatus Woeseibacteriota</taxon>
    </lineage>
</organism>
<feature type="transmembrane region" description="Helical" evidence="1">
    <location>
        <begin position="42"/>
        <end position="62"/>
    </location>
</feature>
<evidence type="ECO:0000313" key="2">
    <source>
        <dbReference type="EMBL" id="KKQ97011.1"/>
    </source>
</evidence>
<feature type="transmembrane region" description="Helical" evidence="1">
    <location>
        <begin position="434"/>
        <end position="454"/>
    </location>
</feature>
<evidence type="ECO:0000256" key="1">
    <source>
        <dbReference type="SAM" id="Phobius"/>
    </source>
</evidence>
<feature type="transmembrane region" description="Helical" evidence="1">
    <location>
        <begin position="287"/>
        <end position="306"/>
    </location>
</feature>
<feature type="transmembrane region" description="Helical" evidence="1">
    <location>
        <begin position="402"/>
        <end position="425"/>
    </location>
</feature>
<dbReference type="NCBIfam" id="TIGR03662">
    <property type="entry name" value="Chlor_Arch_YYY"/>
    <property type="match status" value="1"/>
</dbReference>
<keyword evidence="1" id="KW-0812">Transmembrane</keyword>
<keyword evidence="1" id="KW-1133">Transmembrane helix</keyword>
<evidence type="ECO:0000313" key="3">
    <source>
        <dbReference type="Proteomes" id="UP000034325"/>
    </source>
</evidence>
<feature type="transmembrane region" description="Helical" evidence="1">
    <location>
        <begin position="219"/>
        <end position="242"/>
    </location>
</feature>
<feature type="transmembrane region" description="Helical" evidence="1">
    <location>
        <begin position="502"/>
        <end position="521"/>
    </location>
</feature>
<dbReference type="PATRIC" id="fig|1618549.4.peg.1273"/>
<proteinExistence type="predicted"/>
<keyword evidence="1" id="KW-0472">Membrane</keyword>
<dbReference type="Proteomes" id="UP000034325">
    <property type="component" value="Unassembled WGS sequence"/>
</dbReference>
<dbReference type="PANTHER" id="PTHR10790:SF51">
    <property type="entry name" value="TETRATRICOPEPTIDE REPEAT PROTEIN"/>
    <property type="match status" value="1"/>
</dbReference>
<dbReference type="AlphaFoldDB" id="A0A0G0Q5Q4"/>
<feature type="transmembrane region" description="Helical" evidence="1">
    <location>
        <begin position="313"/>
        <end position="329"/>
    </location>
</feature>
<protein>
    <submittedName>
        <fullName evidence="2">YYY membrane protein</fullName>
    </submittedName>
</protein>
<dbReference type="InterPro" id="IPR018746">
    <property type="entry name" value="DUF2298"/>
</dbReference>
<name>A0A0G0Q5Q4_9BACT</name>
<feature type="transmembrane region" description="Helical" evidence="1">
    <location>
        <begin position="335"/>
        <end position="352"/>
    </location>
</feature>
<dbReference type="EMBL" id="LBWA01000020">
    <property type="protein sequence ID" value="KKQ97011.1"/>
    <property type="molecule type" value="Genomic_DNA"/>
</dbReference>
<dbReference type="Pfam" id="PF10060">
    <property type="entry name" value="DUF2298"/>
    <property type="match status" value="2"/>
</dbReference>
<feature type="transmembrane region" description="Helical" evidence="1">
    <location>
        <begin position="474"/>
        <end position="495"/>
    </location>
</feature>
<dbReference type="PANTHER" id="PTHR10790">
    <property type="entry name" value="TPR-DOMAIN CONTAINING PROTEIN"/>
    <property type="match status" value="1"/>
</dbReference>
<feature type="transmembrane region" description="Helical" evidence="1">
    <location>
        <begin position="12"/>
        <end position="30"/>
    </location>
</feature>
<feature type="transmembrane region" description="Helical" evidence="1">
    <location>
        <begin position="182"/>
        <end position="207"/>
    </location>
</feature>
<sequence length="676" mass="77000">MLADIPSIFYWWVILFSLGLFSFPLTWSLLRKFFDSGYGLSKIFGIIVPSYLVFLFSTLHILPLNQLFIFGIFAIYIILNFIIYAKNNTEIKEIFRKKLKIFLLEEFLFIAGLFAWSYVRAHQPDIRGLEKFMDFGFINSILRSEFLPPADMWAAGKTINYYWFGHLMTAVLTKLSGIPGAITYNLMLGTILGLTLSSAFSIASSLLASSFGSQRVRIVIVGGVLSALLLGLGGNFHAPYYVLKNGHEKYWYPDATRFIGYNPDTNDKTIHEFPSYSFIVSDLHGHLLDLPVVLTFLALLTSFIVFSKEKGEKLLITLGLGMLLGIMFMTNTWDFGIYLLVAGVTIAIHNLVKKKLSWDFLFETSKRLLTLLVAGLFIAMPFIINFSSIAQGVAFVNARTPIWQLTVLWGFPIVLTIFFIFKLVITRKIDLSKIFVFSLLIAAWILIFLPEFIFVKDIYIGSHHRANTMFKLTYQGFVIFYLASGYIIVSILLSIKKFLLKFLAVLASSIVIASILIYPYFGIKSFYGELKNYKGLDGEAWLERDYPGLYSAILFFRENTFGQPIILEAAGDSYTDFNVISAYSGLPTVSGWFVHEWLWRGTPEFPQARANDVSQIYLTQNLEEAKNLLSKYNVSYVVVGTFERQKYPTLNEEKFEKIGRMVFSNSGVNIYQLSYN</sequence>
<feature type="transmembrane region" description="Helical" evidence="1">
    <location>
        <begin position="368"/>
        <end position="390"/>
    </location>
</feature>